<dbReference type="InterPro" id="IPR023343">
    <property type="entry name" value="Penicillin_amidase_dom1"/>
</dbReference>
<evidence type="ECO:0000256" key="1">
    <source>
        <dbReference type="ARBA" id="ARBA00006586"/>
    </source>
</evidence>
<dbReference type="Gene3D" id="1.10.439.10">
    <property type="entry name" value="Penicillin Amidohydrolase, domain 1"/>
    <property type="match status" value="1"/>
</dbReference>
<accession>A0ABT1XT44</accession>
<dbReference type="PIRSF" id="PIRSF001227">
    <property type="entry name" value="Pen_acylase"/>
    <property type="match status" value="1"/>
</dbReference>
<dbReference type="InterPro" id="IPR029055">
    <property type="entry name" value="Ntn_hydrolases_N"/>
</dbReference>
<organism evidence="6 7">
    <name type="scientific">Parerythrobacter lacustris</name>
    <dbReference type="NCBI Taxonomy" id="2969984"/>
    <lineage>
        <taxon>Bacteria</taxon>
        <taxon>Pseudomonadati</taxon>
        <taxon>Pseudomonadota</taxon>
        <taxon>Alphaproteobacteria</taxon>
        <taxon>Sphingomonadales</taxon>
        <taxon>Erythrobacteraceae</taxon>
        <taxon>Parerythrobacter</taxon>
    </lineage>
</organism>
<dbReference type="RefSeq" id="WP_257596692.1">
    <property type="nucleotide sequence ID" value="NZ_JANKHH010000007.1"/>
</dbReference>
<evidence type="ECO:0000256" key="3">
    <source>
        <dbReference type="ARBA" id="ARBA00022801"/>
    </source>
</evidence>
<dbReference type="Proteomes" id="UP001206067">
    <property type="component" value="Unassembled WGS sequence"/>
</dbReference>
<dbReference type="InterPro" id="IPR043147">
    <property type="entry name" value="Penicillin_amidase_A-knob"/>
</dbReference>
<keyword evidence="4" id="KW-0865">Zymogen</keyword>
<evidence type="ECO:0000256" key="4">
    <source>
        <dbReference type="ARBA" id="ARBA00023145"/>
    </source>
</evidence>
<keyword evidence="5" id="KW-0472">Membrane</keyword>
<comment type="similarity">
    <text evidence="1">Belongs to the peptidase S45 family.</text>
</comment>
<evidence type="ECO:0000313" key="6">
    <source>
        <dbReference type="EMBL" id="MCR2834845.1"/>
    </source>
</evidence>
<dbReference type="PANTHER" id="PTHR34218:SF3">
    <property type="entry name" value="ACYL-HOMOSERINE LACTONE ACYLASE PVDQ"/>
    <property type="match status" value="1"/>
</dbReference>
<dbReference type="Pfam" id="PF01804">
    <property type="entry name" value="Penicil_amidase"/>
    <property type="match status" value="1"/>
</dbReference>
<reference evidence="6 7" key="1">
    <citation type="submission" date="2022-08" db="EMBL/GenBank/DDBJ databases">
        <title>Polyphasic taxonomy analysis of Qipengyuania sp.RS5-5.</title>
        <authorList>
            <person name="Xamxidin M."/>
            <person name="Wu M."/>
        </authorList>
    </citation>
    <scope>NUCLEOTIDE SEQUENCE [LARGE SCALE GENOMIC DNA]</scope>
    <source>
        <strain evidence="6 7">RS5-5</strain>
    </source>
</reference>
<dbReference type="SUPFAM" id="SSF56235">
    <property type="entry name" value="N-terminal nucleophile aminohydrolases (Ntn hydrolases)"/>
    <property type="match status" value="1"/>
</dbReference>
<dbReference type="CDD" id="cd01936">
    <property type="entry name" value="Ntn_CA"/>
    <property type="match status" value="1"/>
</dbReference>
<keyword evidence="5" id="KW-1133">Transmembrane helix</keyword>
<dbReference type="EMBL" id="JANKHH010000007">
    <property type="protein sequence ID" value="MCR2834845.1"/>
    <property type="molecule type" value="Genomic_DNA"/>
</dbReference>
<keyword evidence="3" id="KW-0378">Hydrolase</keyword>
<dbReference type="PANTHER" id="PTHR34218">
    <property type="entry name" value="PEPTIDASE S45 PENICILLIN AMIDASE"/>
    <property type="match status" value="1"/>
</dbReference>
<dbReference type="Gene3D" id="1.10.1400.10">
    <property type="match status" value="1"/>
</dbReference>
<dbReference type="InterPro" id="IPR014395">
    <property type="entry name" value="Pen/GL7ACA/AHL_acylase"/>
</dbReference>
<keyword evidence="2" id="KW-0732">Signal</keyword>
<evidence type="ECO:0000313" key="7">
    <source>
        <dbReference type="Proteomes" id="UP001206067"/>
    </source>
</evidence>
<dbReference type="Gene3D" id="2.30.120.10">
    <property type="match status" value="1"/>
</dbReference>
<evidence type="ECO:0000256" key="2">
    <source>
        <dbReference type="ARBA" id="ARBA00022729"/>
    </source>
</evidence>
<proteinExistence type="inferred from homology"/>
<evidence type="ECO:0000256" key="5">
    <source>
        <dbReference type="SAM" id="Phobius"/>
    </source>
</evidence>
<feature type="transmembrane region" description="Helical" evidence="5">
    <location>
        <begin position="20"/>
        <end position="42"/>
    </location>
</feature>
<comment type="caution">
    <text evidence="6">The sequence shown here is derived from an EMBL/GenBank/DDBJ whole genome shotgun (WGS) entry which is preliminary data.</text>
</comment>
<dbReference type="InterPro" id="IPR002692">
    <property type="entry name" value="S45"/>
</dbReference>
<name>A0ABT1XT44_9SPHN</name>
<keyword evidence="5" id="KW-0812">Transmembrane</keyword>
<keyword evidence="7" id="KW-1185">Reference proteome</keyword>
<dbReference type="InterPro" id="IPR043146">
    <property type="entry name" value="Penicillin_amidase_N_B-knob"/>
</dbReference>
<sequence>MRTAIVEQLIDRGVNVFRKWLSRGGWTLLTLLIVAFVGLATWEPFFAHPARAPAGDSARTAPQGYTAEIVRSEFGVPHIYGETDADVAYGVAIAHAEDDFHTLQDVVAMARGRYGAIAGEEGAQVDFVYHLLDARGTAERHYKQLPSDTRALFEAYATGLNQYADEHPGELKLANLFPVNGEDVATGFALRQPFFFGLNNVIGPLVADEPMVPEYGPPIPKEDLGEQPAAEPIMQPEAHQTTTAYRSPMPIPMGGDALSGSNAFAIAPQKSGDGVTRLVSNSHQPLRGGVAWYELVVESNEGWHYAGANFPGSPFPFLGHNEEIGWTNTVNRPDMVDVYKLELDKSGKQYKFDGEWRDLESKTVTLPVRFGPVVLPIRRTVHRSVHGPVIINSKGAFAIRYGGMDNLGQLDAYYRLNKAKDLTEFKAILARMDIPSTNFLYADKQGNIGMFYNAAIPDRPKGYDWRGVLPGNTSKALWTGTVDFAAIPQLVNPASGWLFNANNSPFSAAGTGSDLSPDSVPPEMGVELKTTNRARRAAKLMEATPVIDRANLERIKYDTGYERAGYVARMMREVAALDLKREPELAKAQALLAKWDWTADSKGSADAIALLMIKPFMSAEYLNKPWPDAREELKRSADHLTEYFGRLDPPMSDLLRLRQPLGPYAVDLPLDGGSDTLRASTTWDEDEDGRLSIKHGDSFLMFVEWEPGQRVRSQSIQPFGAATTRTRSRHYSDQAKLFVRHELKPVHFWRVDALENATRRKTVSNRR</sequence>
<protein>
    <submittedName>
        <fullName evidence="6">Acylase</fullName>
    </submittedName>
</protein>
<dbReference type="Gene3D" id="3.60.20.10">
    <property type="entry name" value="Glutamine Phosphoribosylpyrophosphate, subunit 1, domain 1"/>
    <property type="match status" value="1"/>
</dbReference>
<gene>
    <name evidence="6" type="ORF">NSO95_12920</name>
</gene>